<evidence type="ECO:0000313" key="2">
    <source>
        <dbReference type="EMBL" id="SUZ07286.1"/>
    </source>
</evidence>
<sequence length="61" mass="7564">MTHLARLIRIRWLLHCVDQFSWFVYSYTRIMHCLNLRKMAILWHQSWLGTGQQNFPFFFGF</sequence>
<reference evidence="2" key="1">
    <citation type="submission" date="2018-07" db="EMBL/GenBank/DDBJ databases">
        <authorList>
            <person name="Quirk P.G."/>
            <person name="Krulwich T.A."/>
        </authorList>
    </citation>
    <scope>NUCLEOTIDE SEQUENCE</scope>
    <source>
        <strain evidence="2">96224</strain>
    </source>
</reference>
<dbReference type="AlphaFoldDB" id="A0A381L225"/>
<keyword evidence="1" id="KW-0732">Signal</keyword>
<feature type="signal peptide" evidence="1">
    <location>
        <begin position="1"/>
        <end position="19"/>
    </location>
</feature>
<organism evidence="2">
    <name type="scientific">Blumeria graminis f. sp. tritici 96224</name>
    <dbReference type="NCBI Taxonomy" id="1268274"/>
    <lineage>
        <taxon>Eukaryota</taxon>
        <taxon>Fungi</taxon>
        <taxon>Dikarya</taxon>
        <taxon>Ascomycota</taxon>
        <taxon>Pezizomycotina</taxon>
        <taxon>Leotiomycetes</taxon>
        <taxon>Erysiphales</taxon>
        <taxon>Erysiphaceae</taxon>
        <taxon>Blumeria</taxon>
    </lineage>
</organism>
<accession>A0A381L225</accession>
<evidence type="ECO:0000256" key="1">
    <source>
        <dbReference type="SAM" id="SignalP"/>
    </source>
</evidence>
<protein>
    <submittedName>
        <fullName evidence="2">Bgt-20984</fullName>
    </submittedName>
</protein>
<feature type="chain" id="PRO_5016862845" evidence="1">
    <location>
        <begin position="20"/>
        <end position="61"/>
    </location>
</feature>
<gene>
    <name evidence="2" type="ORF">BGT96224V2_LOCUS975</name>
</gene>
<dbReference type="EMBL" id="UIGY01000001">
    <property type="protein sequence ID" value="SUZ07286.1"/>
    <property type="molecule type" value="Genomic_DNA"/>
</dbReference>
<proteinExistence type="predicted"/>
<name>A0A381L225_BLUGR</name>